<keyword evidence="6" id="KW-0677">Repeat</keyword>
<sequence length="1509" mass="167056">MATGENVDPQQYIRVSDIVNEPQKMLMPIEGYEEMPIVPLEKAVASLISILPKVQNYVYTAKHRCESIPPDDLTQDESASIMLYSMEWEPHEKCLYFALNATLRTEDRRKLKPWFSYLKLLLTALEKLPSTPCHVFRGVNLDLTNQYTKEKTFVWWGFSSCTTSIEVLEEEQFLGKTGERTLFTIQCDSGKDIIRHSYYQKEKEVLLLPARQFIVVSCLRPGPDLHIIQLKETKPLITLLQPVTNQSMQSKSTLEHKSEDEIILRMGIKFRVKINVLYPNGSYFVHLIEINEENNDNNHALGSSIDQMQLTTKATTTTTAATITKATTTTNQISLIRLFYWISIILSVLIAYFCFYYGQLPEKSTIQCNSSINCSASGGGGNCIPTNNPPNTYTCTNCTYGADVINGTCPSSPCTGSVNCNSAGGGGTCQPIGSGNTGYKCIDCSSGADVMNGACPALTCTDGVKNQDESDVDCGGAICSKKCSPQQGCKSSSDCANNNCDTTTKKCLAPTCTDGVKNQDESDVDCGGAACSKKCSPQQGCSSSSDCSSNNCDTKTKKCLAPTCTDGIKNYDETDVDCGGAVCSKKCLPQQGCKSSSDCTSNNCDTTTKKCLAPTCTDDVKNQDESDVDCGGAVCSKKCLPQQGSPTCTDGIKNQDESDVDCGGAICSKKCLPQQGCTSRSDCTSNNCDKTTKKCLAPTCIDGIKNQGESDVDCGGAICLSKCLPQESCKSSSDCTSNNCDKTTKKCLKPTCTDGVKNQGESDVDCGGAICLSKCLPQQSCTSNSDCASNNCDTTTKKCLKQMQATKNKFQQFAITVAGRYGNGEELYQLDHPQGIFIDNDTSIYIADYENHCIVKWKLNSNEGEIIAGGNGRGNKNNQLNSPNDIIFDQEKNSFIISEWGNQQVIRYFDQNPAKRQIIISNIRCCGLTIDKNGFIYVSDYVNHEVRRWKQGDTKGELVAGGNGRGNQLNQLYYPTKIFIDKDYSLYISDSNNHRVMKWKKDAKEGIIVAGGNGQGNSLKQLSGPRGVVVDHLGQIYVADRDNHRVMRWCEGDKEGEIVVGGNGWGNQSNQLDCPEGLSFDNKGNLYIVDRNNHRVQKYENYSKTNVYEDLGKLTLHMNDCDMNTRCRQKSLLSNEQNQLTTNSNIDEANKSIEVEPISAEEESYYEECKQYHRITGMPLVSVSAGVLNNTTELKSALLKFVIDEDYNGFNVEEFLKKICSILNINRNDIAIAKIQEGCVVLELDLLKKIDNKSVNIKLQALYHSLTDKLREEMGKLKVFLMFMGDLISFTNMQNFRNEIKLHPQWNRAYGIDHTFWTGVLHDGRDRGPHPYYCPVGWKRYALYVTDNYDDRFKGWSVCYHGTKFSYGLSILLSGLKPAEVKAHGAGIYASPSIIYTSHPRYSEIKEIKPFEQTDYFQGGKYVQFMLQCRVHPTNIITIGSETLGVGNTTIDSNVDNNSIEWLIDTKGKSIVDFNDTDATIVCTGIMIRVTDEHPGLLPESQWWKTSHL</sequence>
<feature type="repeat" description="NHL" evidence="9">
    <location>
        <begin position="824"/>
        <end position="860"/>
    </location>
</feature>
<evidence type="ECO:0000256" key="9">
    <source>
        <dbReference type="PROSITE-ProRule" id="PRU00504"/>
    </source>
</evidence>
<feature type="repeat" description="NHL" evidence="9">
    <location>
        <begin position="1016"/>
        <end position="1046"/>
    </location>
</feature>
<keyword evidence="2 10" id="KW-0328">Glycosyltransferase</keyword>
<organism evidence="12 14">
    <name type="scientific">Adineta steineri</name>
    <dbReference type="NCBI Taxonomy" id="433720"/>
    <lineage>
        <taxon>Eukaryota</taxon>
        <taxon>Metazoa</taxon>
        <taxon>Spiralia</taxon>
        <taxon>Gnathifera</taxon>
        <taxon>Rotifera</taxon>
        <taxon>Eurotatoria</taxon>
        <taxon>Bdelloidea</taxon>
        <taxon>Adinetida</taxon>
        <taxon>Adinetidae</taxon>
        <taxon>Adineta</taxon>
    </lineage>
</organism>
<comment type="catalytic activity">
    <reaction evidence="8 10">
        <text>L-arginyl-[protein] + NAD(+) = N(omega)-(ADP-D-ribosyl)-L-arginyl-[protein] + nicotinamide + H(+)</text>
        <dbReference type="Rhea" id="RHEA:19149"/>
        <dbReference type="Rhea" id="RHEA-COMP:10532"/>
        <dbReference type="Rhea" id="RHEA-COMP:15087"/>
        <dbReference type="ChEBI" id="CHEBI:15378"/>
        <dbReference type="ChEBI" id="CHEBI:17154"/>
        <dbReference type="ChEBI" id="CHEBI:29965"/>
        <dbReference type="ChEBI" id="CHEBI:57540"/>
        <dbReference type="ChEBI" id="CHEBI:142554"/>
        <dbReference type="EC" id="2.4.2.31"/>
    </reaction>
</comment>
<dbReference type="InterPro" id="IPR001258">
    <property type="entry name" value="NHL_repeat"/>
</dbReference>
<dbReference type="GO" id="GO:0005576">
    <property type="term" value="C:extracellular region"/>
    <property type="evidence" value="ECO:0007669"/>
    <property type="project" value="TreeGrafter"/>
</dbReference>
<dbReference type="PANTHER" id="PTHR10680">
    <property type="entry name" value="PEPTIDYL-GLYCINE ALPHA-AMIDATING MONOOXYGENASE"/>
    <property type="match status" value="1"/>
</dbReference>
<keyword evidence="11" id="KW-0472">Membrane</keyword>
<comment type="caution">
    <text evidence="12">The sequence shown here is derived from an EMBL/GenBank/DDBJ whole genome shotgun (WGS) entry which is preliminary data.</text>
</comment>
<name>A0A814TJC2_9BILA</name>
<gene>
    <name evidence="12" type="ORF">JYZ213_LOCUS24716</name>
    <name evidence="13" type="ORF">OXD698_LOCUS11928</name>
</gene>
<evidence type="ECO:0000256" key="11">
    <source>
        <dbReference type="SAM" id="Phobius"/>
    </source>
</evidence>
<evidence type="ECO:0000313" key="13">
    <source>
        <dbReference type="EMBL" id="CAF3695762.1"/>
    </source>
</evidence>
<dbReference type="Proteomes" id="UP000663845">
    <property type="component" value="Unassembled WGS sequence"/>
</dbReference>
<dbReference type="PANTHER" id="PTHR10680:SF28">
    <property type="entry name" value="SMP-30_GLUCONOLACTONASE_LRE-LIKE REGION DOMAIN-CONTAINING PROTEIN"/>
    <property type="match status" value="1"/>
</dbReference>
<reference evidence="12" key="1">
    <citation type="submission" date="2021-02" db="EMBL/GenBank/DDBJ databases">
        <authorList>
            <person name="Nowell W R."/>
        </authorList>
    </citation>
    <scope>NUCLEOTIDE SEQUENCE</scope>
</reference>
<dbReference type="EMBL" id="CAJOAZ010000679">
    <property type="protein sequence ID" value="CAF3695762.1"/>
    <property type="molecule type" value="Genomic_DNA"/>
</dbReference>
<dbReference type="GO" id="GO:0016779">
    <property type="term" value="F:nucleotidyltransferase activity"/>
    <property type="evidence" value="ECO:0007669"/>
    <property type="project" value="UniProtKB-KW"/>
</dbReference>
<dbReference type="Gene3D" id="2.120.10.30">
    <property type="entry name" value="TolB, C-terminal domain"/>
    <property type="match status" value="2"/>
</dbReference>
<evidence type="ECO:0000256" key="1">
    <source>
        <dbReference type="ARBA" id="ARBA00009558"/>
    </source>
</evidence>
<dbReference type="CDD" id="cd05819">
    <property type="entry name" value="NHL"/>
    <property type="match status" value="1"/>
</dbReference>
<keyword evidence="7" id="KW-0325">Glycoprotein</keyword>
<dbReference type="EC" id="2.4.2.31" evidence="10"/>
<evidence type="ECO:0000256" key="4">
    <source>
        <dbReference type="ARBA" id="ARBA00022695"/>
    </source>
</evidence>
<keyword evidence="10" id="KW-0521">NADP</keyword>
<keyword evidence="11" id="KW-0812">Transmembrane</keyword>
<dbReference type="EMBL" id="CAJNOG010000307">
    <property type="protein sequence ID" value="CAF1162216.1"/>
    <property type="molecule type" value="Genomic_DNA"/>
</dbReference>
<evidence type="ECO:0000256" key="8">
    <source>
        <dbReference type="ARBA" id="ARBA00047597"/>
    </source>
</evidence>
<dbReference type="SUPFAM" id="SSF101898">
    <property type="entry name" value="NHL repeat"/>
    <property type="match status" value="1"/>
</dbReference>
<dbReference type="InterPro" id="IPR011042">
    <property type="entry name" value="6-blade_b-propeller_TolB-like"/>
</dbReference>
<evidence type="ECO:0000256" key="3">
    <source>
        <dbReference type="ARBA" id="ARBA00022679"/>
    </source>
</evidence>
<evidence type="ECO:0000256" key="10">
    <source>
        <dbReference type="RuleBase" id="RU361228"/>
    </source>
</evidence>
<proteinExistence type="inferred from homology"/>
<accession>A0A814TJC2</accession>
<dbReference type="Proteomes" id="UP000663844">
    <property type="component" value="Unassembled WGS sequence"/>
</dbReference>
<keyword evidence="4" id="KW-0548">Nucleotidyltransferase</keyword>
<dbReference type="Pfam" id="PF01129">
    <property type="entry name" value="ART"/>
    <property type="match status" value="1"/>
</dbReference>
<feature type="transmembrane region" description="Helical" evidence="11">
    <location>
        <begin position="338"/>
        <end position="358"/>
    </location>
</feature>
<keyword evidence="11" id="KW-1133">Transmembrane helix</keyword>
<dbReference type="Gene3D" id="3.90.176.10">
    <property type="entry name" value="Toxin ADP-ribosyltransferase, Chain A, domain 1"/>
    <property type="match status" value="1"/>
</dbReference>
<dbReference type="PROSITE" id="PS51996">
    <property type="entry name" value="TR_MART"/>
    <property type="match status" value="1"/>
</dbReference>
<keyword evidence="10" id="KW-0520">NAD</keyword>
<keyword evidence="3 10" id="KW-0808">Transferase</keyword>
<evidence type="ECO:0000313" key="12">
    <source>
        <dbReference type="EMBL" id="CAF1162216.1"/>
    </source>
</evidence>
<keyword evidence="5" id="KW-0732">Signal</keyword>
<dbReference type="SUPFAM" id="SSF56399">
    <property type="entry name" value="ADP-ribosylation"/>
    <property type="match status" value="2"/>
</dbReference>
<dbReference type="InterPro" id="IPR000768">
    <property type="entry name" value="ART"/>
</dbReference>
<evidence type="ECO:0000256" key="6">
    <source>
        <dbReference type="ARBA" id="ARBA00022737"/>
    </source>
</evidence>
<evidence type="ECO:0000256" key="5">
    <source>
        <dbReference type="ARBA" id="ARBA00022729"/>
    </source>
</evidence>
<evidence type="ECO:0000256" key="2">
    <source>
        <dbReference type="ARBA" id="ARBA00022676"/>
    </source>
</evidence>
<dbReference type="PROSITE" id="PS51125">
    <property type="entry name" value="NHL"/>
    <property type="match status" value="3"/>
</dbReference>
<dbReference type="GO" id="GO:0106274">
    <property type="term" value="F:NAD+-protein-arginine ADP-ribosyltransferase activity"/>
    <property type="evidence" value="ECO:0007669"/>
    <property type="project" value="UniProtKB-EC"/>
</dbReference>
<protein>
    <recommendedName>
        <fullName evidence="10">NAD(P)(+)--arginine ADP-ribosyltransferase</fullName>
        <ecNumber evidence="10">2.4.2.31</ecNumber>
    </recommendedName>
    <alternativeName>
        <fullName evidence="10">Mono(ADP-ribosyl)transferase</fullName>
    </alternativeName>
</protein>
<comment type="similarity">
    <text evidence="1 10">Belongs to the Arg-specific ADP-ribosyltransferase family.</text>
</comment>
<feature type="repeat" description="NHL" evidence="9">
    <location>
        <begin position="1071"/>
        <end position="1102"/>
    </location>
</feature>
<dbReference type="Pfam" id="PF01436">
    <property type="entry name" value="NHL"/>
    <property type="match status" value="3"/>
</dbReference>
<evidence type="ECO:0000313" key="14">
    <source>
        <dbReference type="Proteomes" id="UP000663845"/>
    </source>
</evidence>
<evidence type="ECO:0000256" key="7">
    <source>
        <dbReference type="ARBA" id="ARBA00023180"/>
    </source>
</evidence>